<dbReference type="InterPro" id="IPR005824">
    <property type="entry name" value="KOW"/>
</dbReference>
<dbReference type="InterPro" id="IPR036735">
    <property type="entry name" value="NGN_dom_sf"/>
</dbReference>
<dbReference type="SMART" id="SM00738">
    <property type="entry name" value="NGN"/>
    <property type="match status" value="1"/>
</dbReference>
<comment type="similarity">
    <text evidence="1">Belongs to the SPT5 family.</text>
</comment>
<protein>
    <recommendedName>
        <fullName evidence="4 5">Transcription elongation factor Spt5</fullName>
    </recommendedName>
</protein>
<dbReference type="Gene3D" id="3.30.70.940">
    <property type="entry name" value="NusG, N-terminal domain"/>
    <property type="match status" value="1"/>
</dbReference>
<dbReference type="Pfam" id="PF03439">
    <property type="entry name" value="Spt5-NGN"/>
    <property type="match status" value="1"/>
</dbReference>
<dbReference type="AlphaFoldDB" id="A0A2U9INX1"/>
<dbReference type="InterPro" id="IPR014722">
    <property type="entry name" value="Rib_uL2_dom2"/>
</dbReference>
<keyword evidence="9" id="KW-1185">Reference proteome</keyword>
<dbReference type="InterPro" id="IPR005100">
    <property type="entry name" value="NGN-domain"/>
</dbReference>
<proteinExistence type="inferred from homology"/>
<dbReference type="GO" id="GO:0006354">
    <property type="term" value="P:DNA-templated transcription elongation"/>
    <property type="evidence" value="ECO:0007669"/>
    <property type="project" value="InterPro"/>
</dbReference>
<evidence type="ECO:0000259" key="7">
    <source>
        <dbReference type="SMART" id="SM00739"/>
    </source>
</evidence>
<evidence type="ECO:0000256" key="1">
    <source>
        <dbReference type="ARBA" id="ARBA00006956"/>
    </source>
</evidence>
<keyword evidence="8" id="KW-0648">Protein biosynthesis</keyword>
<comment type="similarity">
    <text evidence="4">Belongs to the archaeal Spt5 family.</text>
</comment>
<dbReference type="OrthoDB" id="371863at2157"/>
<keyword evidence="2 4" id="KW-0805">Transcription regulation</keyword>
<comment type="subunit">
    <text evidence="4">Heterodimer composed of Spt4 and Spt5. Interacts with RNA polymerase (RNAP).</text>
</comment>
<dbReference type="Pfam" id="PF00467">
    <property type="entry name" value="KOW"/>
    <property type="match status" value="1"/>
</dbReference>
<dbReference type="InterPro" id="IPR006645">
    <property type="entry name" value="NGN-like_dom"/>
</dbReference>
<feature type="domain" description="NusG-like N-terminal" evidence="6">
    <location>
        <begin position="6"/>
        <end position="91"/>
    </location>
</feature>
<evidence type="ECO:0000256" key="5">
    <source>
        <dbReference type="NCBIfam" id="TIGR00405"/>
    </source>
</evidence>
<organism evidence="8 9">
    <name type="scientific">Acidianus sulfidivorans JP7</name>
    <dbReference type="NCBI Taxonomy" id="619593"/>
    <lineage>
        <taxon>Archaea</taxon>
        <taxon>Thermoproteota</taxon>
        <taxon>Thermoprotei</taxon>
        <taxon>Sulfolobales</taxon>
        <taxon>Sulfolobaceae</taxon>
        <taxon>Acidianus</taxon>
    </lineage>
</organism>
<name>A0A2U9INX1_9CREN</name>
<dbReference type="SUPFAM" id="SSF50104">
    <property type="entry name" value="Translation proteins SH3-like domain"/>
    <property type="match status" value="1"/>
</dbReference>
<keyword evidence="3 4" id="KW-0804">Transcription</keyword>
<accession>A0A2U9INX1</accession>
<evidence type="ECO:0000256" key="3">
    <source>
        <dbReference type="ARBA" id="ARBA00023163"/>
    </source>
</evidence>
<dbReference type="InterPro" id="IPR008991">
    <property type="entry name" value="Translation_prot_SH3-like_sf"/>
</dbReference>
<dbReference type="HAMAP" id="MF_00950">
    <property type="entry name" value="Spt5_arch"/>
    <property type="match status" value="1"/>
</dbReference>
<evidence type="ECO:0000259" key="6">
    <source>
        <dbReference type="SMART" id="SM00738"/>
    </source>
</evidence>
<reference evidence="8 9" key="1">
    <citation type="submission" date="2018-05" db="EMBL/GenBank/DDBJ databases">
        <title>Complete Genome Sequences of Extremely Thermoacidophilic, Metal-Mobilizing Type-Strain Members of the Archaeal Family Sulfolobaceae: Acidianus brierleyi DSM-1651T, Acidianus sulfidivorans DSM-18786T, Metallosphaera hakonensis DSM-7519T, and Metallosphaera prunae DSM-10039T.</title>
        <authorList>
            <person name="Counts J.A."/>
            <person name="Kelly R.M."/>
        </authorList>
    </citation>
    <scope>NUCLEOTIDE SEQUENCE [LARGE SCALE GENOMIC DNA]</scope>
    <source>
        <strain evidence="8 9">JP7</strain>
    </source>
</reference>
<dbReference type="CDD" id="cd06091">
    <property type="entry name" value="KOW_NusG"/>
    <property type="match status" value="1"/>
</dbReference>
<dbReference type="GO" id="GO:0006355">
    <property type="term" value="P:regulation of DNA-templated transcription"/>
    <property type="evidence" value="ECO:0007669"/>
    <property type="project" value="UniProtKB-UniRule"/>
</dbReference>
<dbReference type="SUPFAM" id="SSF82679">
    <property type="entry name" value="N-utilization substance G protein NusG, N-terminal domain"/>
    <property type="match status" value="1"/>
</dbReference>
<gene>
    <name evidence="4" type="primary">spt5</name>
    <name evidence="8" type="ORF">DFR86_09245</name>
</gene>
<evidence type="ECO:0000256" key="4">
    <source>
        <dbReference type="HAMAP-Rule" id="MF_00950"/>
    </source>
</evidence>
<comment type="function">
    <text evidence="4">Stimulates transcription elongation.</text>
</comment>
<evidence type="ECO:0000313" key="9">
    <source>
        <dbReference type="Proteomes" id="UP000248410"/>
    </source>
</evidence>
<dbReference type="KEGG" id="asul:DFR86_09245"/>
<feature type="domain" description="KOW" evidence="7">
    <location>
        <begin position="96"/>
        <end position="123"/>
    </location>
</feature>
<dbReference type="Proteomes" id="UP000248410">
    <property type="component" value="Chromosome"/>
</dbReference>
<dbReference type="NCBIfam" id="TIGR00405">
    <property type="entry name" value="KOW_elon_Spt5"/>
    <property type="match status" value="1"/>
</dbReference>
<dbReference type="EMBL" id="CP029288">
    <property type="protein sequence ID" value="AWR97715.1"/>
    <property type="molecule type" value="Genomic_DNA"/>
</dbReference>
<dbReference type="SMART" id="SM00739">
    <property type="entry name" value="KOW"/>
    <property type="match status" value="1"/>
</dbReference>
<dbReference type="GO" id="GO:0003746">
    <property type="term" value="F:translation elongation factor activity"/>
    <property type="evidence" value="ECO:0007669"/>
    <property type="project" value="UniProtKB-KW"/>
</dbReference>
<evidence type="ECO:0000313" key="8">
    <source>
        <dbReference type="EMBL" id="AWR97715.1"/>
    </source>
</evidence>
<dbReference type="CDD" id="cd09887">
    <property type="entry name" value="NGN_Arch"/>
    <property type="match status" value="1"/>
</dbReference>
<dbReference type="InterPro" id="IPR011590">
    <property type="entry name" value="Spt5_arc"/>
</dbReference>
<sequence>MLETKIRNYYAIKVTGGQETNVGLMLEERAKTNNISEIYSIIVPPNLKGYVIVEAAGPHVVKLLISGIRNVRGVAQGLVPKDDVLKMVSKKIVAPSIKEGDIVEVTSGPFRGMQAQVIKINADKGEVMLNILESAFPLGVTVPIDQVKLSKKS</sequence>
<evidence type="ECO:0000256" key="2">
    <source>
        <dbReference type="ARBA" id="ARBA00023015"/>
    </source>
</evidence>
<dbReference type="Gene3D" id="2.30.30.30">
    <property type="match status" value="1"/>
</dbReference>
<keyword evidence="8" id="KW-0251">Elongation factor</keyword>